<reference evidence="1" key="2">
    <citation type="submission" date="2021-03" db="UniProtKB">
        <authorList>
            <consortium name="EnsemblPlants"/>
        </authorList>
    </citation>
    <scope>IDENTIFICATION</scope>
</reference>
<sequence>MDKENASPNSTIKKANDYPSMRKMLKRCRGNTNIAASLLSRDDGDEALFSTSSDSNAFLDSTAKSKEILDELLEQEEIYWQQRSQIDWLNLGDRNMKFFHAKASARWSNNKIKILYNDTGGKMQTKTNMAAVINDYFTTIFFLALVIDESALDLTLSTIPTLVTTKMNANLVKPFEASEVDLALHTTVSDKSPKIDGMSAMFY</sequence>
<organism evidence="1 2">
    <name type="scientific">Cannabis sativa</name>
    <name type="common">Hemp</name>
    <name type="synonym">Marijuana</name>
    <dbReference type="NCBI Taxonomy" id="3483"/>
    <lineage>
        <taxon>Eukaryota</taxon>
        <taxon>Viridiplantae</taxon>
        <taxon>Streptophyta</taxon>
        <taxon>Embryophyta</taxon>
        <taxon>Tracheophyta</taxon>
        <taxon>Spermatophyta</taxon>
        <taxon>Magnoliopsida</taxon>
        <taxon>eudicotyledons</taxon>
        <taxon>Gunneridae</taxon>
        <taxon>Pentapetalae</taxon>
        <taxon>rosids</taxon>
        <taxon>fabids</taxon>
        <taxon>Rosales</taxon>
        <taxon>Cannabaceae</taxon>
        <taxon>Cannabis</taxon>
    </lineage>
</organism>
<dbReference type="Gramene" id="evm.model.08.442">
    <property type="protein sequence ID" value="cds.evm.model.08.442"/>
    <property type="gene ID" value="evm.TU.08.442"/>
</dbReference>
<dbReference type="AlphaFoldDB" id="A0A803QB97"/>
<dbReference type="OMA" id="ANDYPSM"/>
<keyword evidence="2" id="KW-1185">Reference proteome</keyword>
<evidence type="ECO:0000313" key="2">
    <source>
        <dbReference type="Proteomes" id="UP000596661"/>
    </source>
</evidence>
<proteinExistence type="predicted"/>
<dbReference type="EMBL" id="UZAU01000683">
    <property type="status" value="NOT_ANNOTATED_CDS"/>
    <property type="molecule type" value="Genomic_DNA"/>
</dbReference>
<accession>A0A803QB97</accession>
<dbReference type="EnsemblPlants" id="evm.model.08.442">
    <property type="protein sequence ID" value="cds.evm.model.08.442"/>
    <property type="gene ID" value="evm.TU.08.442"/>
</dbReference>
<evidence type="ECO:0000313" key="1">
    <source>
        <dbReference type="EnsemblPlants" id="cds.evm.model.08.442"/>
    </source>
</evidence>
<reference evidence="1" key="1">
    <citation type="submission" date="2018-11" db="EMBL/GenBank/DDBJ databases">
        <authorList>
            <person name="Grassa J C."/>
        </authorList>
    </citation>
    <scope>NUCLEOTIDE SEQUENCE [LARGE SCALE GENOMIC DNA]</scope>
</reference>
<protein>
    <submittedName>
        <fullName evidence="1">Uncharacterized protein</fullName>
    </submittedName>
</protein>
<dbReference type="Proteomes" id="UP000596661">
    <property type="component" value="Chromosome 8"/>
</dbReference>
<name>A0A803QB97_CANSA</name>